<keyword evidence="2" id="KW-1185">Reference proteome</keyword>
<accession>A0ACD4R599</accession>
<dbReference type="EMBL" id="CP126116">
    <property type="protein sequence ID" value="WHZ55606.1"/>
    <property type="molecule type" value="Genomic_DNA"/>
</dbReference>
<evidence type="ECO:0000313" key="1">
    <source>
        <dbReference type="EMBL" id="WHZ55606.1"/>
    </source>
</evidence>
<sequence>MDKFERWKKIVRPFAVLSMVGLAAAVMIKPALAEEDRAVVSGVVFEDKNGNGQQEGNEKGLEGVSVSDGMEITKTDEKGNYTLKVDTERRINDLVFITIPTGYGVPTDQYMTPQFYKQLGQLQVNENRQQNFGLLPKPESKNPNFNFVNYADVHVQAGTANNLERFSGQLAQTNELTGNPAFVAVSGDLTNGATDQEFQDYRAATAKSKLPVFPAVGNHDLTAGATYKDRIDRYRQLLGPEWYSYDYGNKHFVTLENNVAFSDPQQLEWLRQDLELNAKGKEVVVIVHKPLNTPQTPSPDNTKKFIELLGQYKTSMLLMGHTHVNDVSADTIKGAKHIITNSASYTIDQSPNGFRIINFKGGKPETPFKMFDVKQSLTIVNPAPNSKIAQDETVIQINAYNTSSNVKEAKYRIDGRSWKKLNRTSAFTWVADWDAEDLKKGQHQIDVKITDDAPKTWEKSSVFQVVDEDSVSEPKGGEDWTMFKGNAQHTGKALDVLAPELNFAWSHRTPGSILTSSPAIVDGTVYVGTRDENGSDNNTVVAVDLEDGEKRWKFKADSQVQSSPAVADRIVYASSIRGTLYALDTKSGEKLWEKSVGKDEVQRAWMYYSPTVSDGVVYQAYSTGKGGALMALDAKTGQELWTSKLAGNWIAENSPVVKDGRVYVGADGGYLIAFDAKTGAEQWRKRPVGGWMHSMPAIDNGRIYMGYGGGLVVALDAATGNELWRYKSEDSSYIAGGTTGSSPAIVDGKVYMGFPDGNIAALDAVTGQKKWSYRTQGGIISSPAISGNILYIGSNDGNLYALDRTTGEKKWNFEIGAWVGSSPAISGNTLVVGAFDGNLYAFTTDKKEEKKKD</sequence>
<organism evidence="1 2">
    <name type="scientific">Metabacillus hrfriensis</name>
    <dbReference type="NCBI Taxonomy" id="3048891"/>
    <lineage>
        <taxon>Bacteria</taxon>
        <taxon>Bacillati</taxon>
        <taxon>Bacillota</taxon>
        <taxon>Bacilli</taxon>
        <taxon>Bacillales</taxon>
        <taxon>Bacillaceae</taxon>
        <taxon>Metabacillus</taxon>
    </lineage>
</organism>
<dbReference type="Proteomes" id="UP001226091">
    <property type="component" value="Chromosome"/>
</dbReference>
<name>A0ACD4R599_9BACI</name>
<reference evidence="2" key="1">
    <citation type="journal article" date="2025" name="Aquaculture">
        <title>Assessment of the bioflocculant production and safety properties of Metabacillus hrfriensis sp. nov. based on phenotypic and whole-genome sequencing analysis.</title>
        <authorList>
            <person name="Zhang R."/>
            <person name="Zhao Z."/>
            <person name="Luo L."/>
            <person name="Wang S."/>
            <person name="Guo K."/>
            <person name="Xu W."/>
        </authorList>
    </citation>
    <scope>NUCLEOTIDE SEQUENCE [LARGE SCALE GENOMIC DNA]</scope>
    <source>
        <strain evidence="2">CT-WN-B3</strain>
    </source>
</reference>
<gene>
    <name evidence="1" type="ORF">QLQ22_12780</name>
</gene>
<protein>
    <submittedName>
        <fullName evidence="1">PQQ-binding-like beta-propeller repeat protein</fullName>
    </submittedName>
</protein>
<proteinExistence type="predicted"/>
<evidence type="ECO:0000313" key="2">
    <source>
        <dbReference type="Proteomes" id="UP001226091"/>
    </source>
</evidence>